<comment type="cofactor">
    <cofactor evidence="1">
        <name>pyridoxal 5'-phosphate</name>
        <dbReference type="ChEBI" id="CHEBI:597326"/>
    </cofactor>
</comment>
<evidence type="ECO:0000259" key="6">
    <source>
        <dbReference type="Pfam" id="PF00155"/>
    </source>
</evidence>
<dbReference type="OrthoDB" id="7042322at2759"/>
<gene>
    <name evidence="7" type="ORF">CALCODRAFT_499850</name>
</gene>
<evidence type="ECO:0000256" key="1">
    <source>
        <dbReference type="ARBA" id="ARBA00001933"/>
    </source>
</evidence>
<evidence type="ECO:0000313" key="7">
    <source>
        <dbReference type="EMBL" id="KZT54423.1"/>
    </source>
</evidence>
<dbReference type="CDD" id="cd00609">
    <property type="entry name" value="AAT_like"/>
    <property type="match status" value="1"/>
</dbReference>
<protein>
    <submittedName>
        <fullName evidence="7">PLP-dependent transferase</fullName>
    </submittedName>
</protein>
<dbReference type="GO" id="GO:0030170">
    <property type="term" value="F:pyridoxal phosphate binding"/>
    <property type="evidence" value="ECO:0007669"/>
    <property type="project" value="InterPro"/>
</dbReference>
<dbReference type="InterPro" id="IPR004839">
    <property type="entry name" value="Aminotransferase_I/II_large"/>
</dbReference>
<keyword evidence="4 7" id="KW-0808">Transferase</keyword>
<name>A0A165EA18_9BASI</name>
<keyword evidence="5" id="KW-0663">Pyridoxal phosphate</keyword>
<evidence type="ECO:0000256" key="5">
    <source>
        <dbReference type="ARBA" id="ARBA00022898"/>
    </source>
</evidence>
<dbReference type="Pfam" id="PF00155">
    <property type="entry name" value="Aminotran_1_2"/>
    <property type="match status" value="1"/>
</dbReference>
<dbReference type="PROSITE" id="PS00105">
    <property type="entry name" value="AA_TRANSFER_CLASS_1"/>
    <property type="match status" value="1"/>
</dbReference>
<dbReference type="InterPro" id="IPR004838">
    <property type="entry name" value="NHTrfase_class1_PyrdxlP-BS"/>
</dbReference>
<evidence type="ECO:0000256" key="2">
    <source>
        <dbReference type="ARBA" id="ARBA00007441"/>
    </source>
</evidence>
<dbReference type="Proteomes" id="UP000076842">
    <property type="component" value="Unassembled WGS sequence"/>
</dbReference>
<dbReference type="GO" id="GO:0008483">
    <property type="term" value="F:transaminase activity"/>
    <property type="evidence" value="ECO:0007669"/>
    <property type="project" value="UniProtKB-KW"/>
</dbReference>
<reference evidence="7 8" key="1">
    <citation type="journal article" date="2016" name="Mol. Biol. Evol.">
        <title>Comparative Genomics of Early-Diverging Mushroom-Forming Fungi Provides Insights into the Origins of Lignocellulose Decay Capabilities.</title>
        <authorList>
            <person name="Nagy L.G."/>
            <person name="Riley R."/>
            <person name="Tritt A."/>
            <person name="Adam C."/>
            <person name="Daum C."/>
            <person name="Floudas D."/>
            <person name="Sun H."/>
            <person name="Yadav J.S."/>
            <person name="Pangilinan J."/>
            <person name="Larsson K.H."/>
            <person name="Matsuura K."/>
            <person name="Barry K."/>
            <person name="Labutti K."/>
            <person name="Kuo R."/>
            <person name="Ohm R.A."/>
            <person name="Bhattacharya S.S."/>
            <person name="Shirouzu T."/>
            <person name="Yoshinaga Y."/>
            <person name="Martin F.M."/>
            <person name="Grigoriev I.V."/>
            <person name="Hibbett D.S."/>
        </authorList>
    </citation>
    <scope>NUCLEOTIDE SEQUENCE [LARGE SCALE GENOMIC DNA]</scope>
    <source>
        <strain evidence="7 8">HHB12733</strain>
    </source>
</reference>
<comment type="similarity">
    <text evidence="2">Belongs to the class-I pyridoxal-phosphate-dependent aminotransferase family.</text>
</comment>
<dbReference type="AlphaFoldDB" id="A0A165EA18"/>
<evidence type="ECO:0000313" key="8">
    <source>
        <dbReference type="Proteomes" id="UP000076842"/>
    </source>
</evidence>
<keyword evidence="3" id="KW-0032">Aminotransferase</keyword>
<dbReference type="PANTHER" id="PTHR46383">
    <property type="entry name" value="ASPARTATE AMINOTRANSFERASE"/>
    <property type="match status" value="1"/>
</dbReference>
<dbReference type="InterPro" id="IPR015421">
    <property type="entry name" value="PyrdxlP-dep_Trfase_major"/>
</dbReference>
<evidence type="ECO:0000256" key="4">
    <source>
        <dbReference type="ARBA" id="ARBA00022679"/>
    </source>
</evidence>
<dbReference type="PANTHER" id="PTHR46383:SF1">
    <property type="entry name" value="ASPARTATE AMINOTRANSFERASE"/>
    <property type="match status" value="1"/>
</dbReference>
<dbReference type="GO" id="GO:0006520">
    <property type="term" value="P:amino acid metabolic process"/>
    <property type="evidence" value="ECO:0007669"/>
    <property type="project" value="InterPro"/>
</dbReference>
<accession>A0A165EA18</accession>
<organism evidence="7 8">
    <name type="scientific">Calocera cornea HHB12733</name>
    <dbReference type="NCBI Taxonomy" id="1353952"/>
    <lineage>
        <taxon>Eukaryota</taxon>
        <taxon>Fungi</taxon>
        <taxon>Dikarya</taxon>
        <taxon>Basidiomycota</taxon>
        <taxon>Agaricomycotina</taxon>
        <taxon>Dacrymycetes</taxon>
        <taxon>Dacrymycetales</taxon>
        <taxon>Dacrymycetaceae</taxon>
        <taxon>Calocera</taxon>
    </lineage>
</organism>
<proteinExistence type="inferred from homology"/>
<keyword evidence="8" id="KW-1185">Reference proteome</keyword>
<dbReference type="SUPFAM" id="SSF53383">
    <property type="entry name" value="PLP-dependent transferases"/>
    <property type="match status" value="1"/>
</dbReference>
<dbReference type="InterPro" id="IPR050596">
    <property type="entry name" value="AspAT/PAT-like"/>
</dbReference>
<dbReference type="InParanoid" id="A0A165EA18"/>
<dbReference type="Gene3D" id="3.40.640.10">
    <property type="entry name" value="Type I PLP-dependent aspartate aminotransferase-like (Major domain)"/>
    <property type="match status" value="1"/>
</dbReference>
<dbReference type="InterPro" id="IPR015424">
    <property type="entry name" value="PyrdxlP-dep_Trfase"/>
</dbReference>
<sequence>MQRLYPGADLRAEDVALSAGANLAFASVVMSVCDPGDEVIIAVPWYFNQEQVLAMRGVTPVPLRTRSEDGFVPRVEDAEALITRRTKAVTLVSPNNPTGAIYPPALLAHFALLAKRHSIALIIDETYRDFLGSSPHTLFTRSLTPSLPTTTTAARPALADPELASAAQDWDWRRHVISLYSFSKSYAVPGHRLGAIVCGEEVMRQVEKVLDCLQICPPRAIQLALVDQIPAMRPFVASQASALSARHSALKAALPPRWKLAAQGGFFAYVHHPFPRRSSYEVCERLALDLGVAGLPGTFFQPPEAHPFWAGVDAAREEDRWLRIGVANVGVEEIRVLGARLREAEERWGWEMDE</sequence>
<evidence type="ECO:0000256" key="3">
    <source>
        <dbReference type="ARBA" id="ARBA00022576"/>
    </source>
</evidence>
<dbReference type="STRING" id="1353952.A0A165EA18"/>
<feature type="domain" description="Aminotransferase class I/classII large" evidence="6">
    <location>
        <begin position="9"/>
        <end position="338"/>
    </location>
</feature>
<dbReference type="EMBL" id="KV424014">
    <property type="protein sequence ID" value="KZT54423.1"/>
    <property type="molecule type" value="Genomic_DNA"/>
</dbReference>